<gene>
    <name evidence="2" type="ORF">CSSPTR1EN2_LOCUS6631</name>
</gene>
<dbReference type="PANTHER" id="PTHR10992">
    <property type="entry name" value="METHYLESTERASE FAMILY MEMBER"/>
    <property type="match status" value="1"/>
</dbReference>
<dbReference type="InterPro" id="IPR045889">
    <property type="entry name" value="MES/HNL"/>
</dbReference>
<evidence type="ECO:0000259" key="1">
    <source>
        <dbReference type="Pfam" id="PF12697"/>
    </source>
</evidence>
<dbReference type="EMBL" id="OZ019905">
    <property type="protein sequence ID" value="CAK9202886.1"/>
    <property type="molecule type" value="Genomic_DNA"/>
</dbReference>
<evidence type="ECO:0000313" key="2">
    <source>
        <dbReference type="EMBL" id="CAK9202886.1"/>
    </source>
</evidence>
<sequence length="268" mass="29063">MGQVDGSQLHWVLVHGSMHGAWSYYKTMALLQAEGYKVTAVDLAGCGASAVDSSTVSDFEVFNQPLVDVLNAIPATERVVLVGHSLGSLSLLNAMENFTHKISLAIHVAGVLVPSGVSLETTGDYFKGCFPVLSPYHIFARQIFGNGPENPPTTVIIDKEHLQEVFYSSPTTPSADLVLAQIMCRPASFKVQSSTVVHYTKEKHGTIPSVYIKTSIDKCLPPLTQEYMIKACPQTEVVEVVADHTPMFSATDELHEILLRLAAKYASA</sequence>
<dbReference type="Gene3D" id="3.40.50.1820">
    <property type="entry name" value="alpha/beta hydrolase"/>
    <property type="match status" value="1"/>
</dbReference>
<evidence type="ECO:0000313" key="3">
    <source>
        <dbReference type="Proteomes" id="UP001497512"/>
    </source>
</evidence>
<protein>
    <recommendedName>
        <fullName evidence="1">AB hydrolase-1 domain-containing protein</fullName>
    </recommendedName>
</protein>
<accession>A0ABP0TR33</accession>
<dbReference type="Proteomes" id="UP001497512">
    <property type="component" value="Chromosome 13"/>
</dbReference>
<name>A0ABP0TR33_9BRYO</name>
<feature type="domain" description="AB hydrolase-1" evidence="1">
    <location>
        <begin position="12"/>
        <end position="254"/>
    </location>
</feature>
<proteinExistence type="predicted"/>
<dbReference type="InterPro" id="IPR029058">
    <property type="entry name" value="AB_hydrolase_fold"/>
</dbReference>
<dbReference type="Pfam" id="PF12697">
    <property type="entry name" value="Abhydrolase_6"/>
    <property type="match status" value="1"/>
</dbReference>
<organism evidence="2 3">
    <name type="scientific">Sphagnum troendelagicum</name>
    <dbReference type="NCBI Taxonomy" id="128251"/>
    <lineage>
        <taxon>Eukaryota</taxon>
        <taxon>Viridiplantae</taxon>
        <taxon>Streptophyta</taxon>
        <taxon>Embryophyta</taxon>
        <taxon>Bryophyta</taxon>
        <taxon>Sphagnophytina</taxon>
        <taxon>Sphagnopsida</taxon>
        <taxon>Sphagnales</taxon>
        <taxon>Sphagnaceae</taxon>
        <taxon>Sphagnum</taxon>
    </lineage>
</organism>
<dbReference type="PANTHER" id="PTHR10992:SF1032">
    <property type="entry name" value="METHYLESTERASE 17"/>
    <property type="match status" value="1"/>
</dbReference>
<dbReference type="InterPro" id="IPR000073">
    <property type="entry name" value="AB_hydrolase_1"/>
</dbReference>
<reference evidence="2" key="1">
    <citation type="submission" date="2024-02" db="EMBL/GenBank/DDBJ databases">
        <authorList>
            <consortium name="ELIXIR-Norway"/>
            <consortium name="Elixir Norway"/>
        </authorList>
    </citation>
    <scope>NUCLEOTIDE SEQUENCE</scope>
</reference>
<dbReference type="SUPFAM" id="SSF53474">
    <property type="entry name" value="alpha/beta-Hydrolases"/>
    <property type="match status" value="1"/>
</dbReference>
<keyword evidence="3" id="KW-1185">Reference proteome</keyword>